<dbReference type="AlphaFoldDB" id="A0A9E8SEA1"/>
<reference evidence="3" key="1">
    <citation type="submission" date="2022-11" db="EMBL/GenBank/DDBJ databases">
        <title>Lacinutrix neustonica HL-RS19T sp. nov., isolated from the surface microlayer sample of brackish Lake Shihwa.</title>
        <authorList>
            <person name="Choi J.Y."/>
            <person name="Hwang C.Y."/>
        </authorList>
    </citation>
    <scope>NUCLEOTIDE SEQUENCE</scope>
    <source>
        <strain evidence="3">HL-RS19</strain>
    </source>
</reference>
<dbReference type="RefSeq" id="WP_267677913.1">
    <property type="nucleotide sequence ID" value="NZ_CP113088.1"/>
</dbReference>
<evidence type="ECO:0000313" key="3">
    <source>
        <dbReference type="EMBL" id="WAC03333.1"/>
    </source>
</evidence>
<dbReference type="GO" id="GO:0004413">
    <property type="term" value="F:homoserine kinase activity"/>
    <property type="evidence" value="ECO:0007669"/>
    <property type="project" value="TreeGrafter"/>
</dbReference>
<dbReference type="Proteomes" id="UP001164705">
    <property type="component" value="Chromosome"/>
</dbReference>
<dbReference type="PANTHER" id="PTHR21064:SF6">
    <property type="entry name" value="AMINOGLYCOSIDE PHOSPHOTRANSFERASE DOMAIN-CONTAINING PROTEIN"/>
    <property type="match status" value="1"/>
</dbReference>
<keyword evidence="4" id="KW-1185">Reference proteome</keyword>
<dbReference type="EMBL" id="CP113088">
    <property type="protein sequence ID" value="WAC03333.1"/>
    <property type="molecule type" value="Genomic_DNA"/>
</dbReference>
<dbReference type="KEGG" id="lnu:N7U66_07255"/>
<feature type="domain" description="Aminoglycoside phosphotransferase" evidence="2">
    <location>
        <begin position="40"/>
        <end position="265"/>
    </location>
</feature>
<dbReference type="InterPro" id="IPR050249">
    <property type="entry name" value="Pseudomonas-type_ThrB"/>
</dbReference>
<protein>
    <submittedName>
        <fullName evidence="3">Phosphotransferase</fullName>
    </submittedName>
</protein>
<gene>
    <name evidence="3" type="ORF">N7U66_07255</name>
</gene>
<proteinExistence type="inferred from homology"/>
<comment type="similarity">
    <text evidence="1">Belongs to the pseudomonas-type ThrB family.</text>
</comment>
<accession>A0A9E8SEA1</accession>
<evidence type="ECO:0000256" key="1">
    <source>
        <dbReference type="ARBA" id="ARBA00038240"/>
    </source>
</evidence>
<organism evidence="3 4">
    <name type="scientific">Lacinutrix neustonica</name>
    <dbReference type="NCBI Taxonomy" id="2980107"/>
    <lineage>
        <taxon>Bacteria</taxon>
        <taxon>Pseudomonadati</taxon>
        <taxon>Bacteroidota</taxon>
        <taxon>Flavobacteriia</taxon>
        <taxon>Flavobacteriales</taxon>
        <taxon>Flavobacteriaceae</taxon>
        <taxon>Lacinutrix</taxon>
    </lineage>
</organism>
<name>A0A9E8SEA1_9FLAO</name>
<dbReference type="InterPro" id="IPR011009">
    <property type="entry name" value="Kinase-like_dom_sf"/>
</dbReference>
<evidence type="ECO:0000259" key="2">
    <source>
        <dbReference type="Pfam" id="PF01636"/>
    </source>
</evidence>
<dbReference type="Pfam" id="PF01636">
    <property type="entry name" value="APH"/>
    <property type="match status" value="1"/>
</dbReference>
<dbReference type="Gene3D" id="3.90.1200.10">
    <property type="match status" value="1"/>
</dbReference>
<sequence length="329" mass="38149">MNPFPVTSSIVSAKALEEFAQEKYGLNKNYTCTLFRTGMNHTYFLSDNETKYALRVYSHNWRSKSEILEELNLLNLLKANHLSVSFPIADKSGAFIQEIKAPEGIRYVVLFSFAKGGKIRFINLEACYAIGALMAKIHNITLNKTIDRISYDQKSLLKLPYEHLKRFFSETLPEMEFIKDFGSTFKDSDFEPTQYGVVHLDIWYDNMSIANEKDITLFDFDFCGNGSQILDVGYFCKQLFHIETNKQQYELKKDSFLEGYQSKRPLSDKELKLTPQAGASVYVFYLGVQAQRFDWSNIFLSENYLKMYVGRIQAWKDYCETTVINPIIQ</sequence>
<dbReference type="PANTHER" id="PTHR21064">
    <property type="entry name" value="AMINOGLYCOSIDE PHOSPHOTRANSFERASE DOMAIN-CONTAINING PROTEIN-RELATED"/>
    <property type="match status" value="1"/>
</dbReference>
<dbReference type="InterPro" id="IPR002575">
    <property type="entry name" value="Aminoglycoside_PTrfase"/>
</dbReference>
<dbReference type="SUPFAM" id="SSF56112">
    <property type="entry name" value="Protein kinase-like (PK-like)"/>
    <property type="match status" value="1"/>
</dbReference>
<dbReference type="GO" id="GO:0009088">
    <property type="term" value="P:threonine biosynthetic process"/>
    <property type="evidence" value="ECO:0007669"/>
    <property type="project" value="TreeGrafter"/>
</dbReference>
<dbReference type="Gene3D" id="3.30.200.20">
    <property type="entry name" value="Phosphorylase Kinase, domain 1"/>
    <property type="match status" value="1"/>
</dbReference>
<evidence type="ECO:0000313" key="4">
    <source>
        <dbReference type="Proteomes" id="UP001164705"/>
    </source>
</evidence>